<reference evidence="1 2" key="1">
    <citation type="submission" date="2016-10" db="EMBL/GenBank/DDBJ databases">
        <authorList>
            <person name="de Groot N.N."/>
        </authorList>
    </citation>
    <scope>NUCLEOTIDE SEQUENCE [LARGE SCALE GENOMIC DNA]</scope>
    <source>
        <strain evidence="2">P4-7,KCTC 19426,CECT 7604</strain>
    </source>
</reference>
<dbReference type="AlphaFoldDB" id="A0A1H0LTZ4"/>
<evidence type="ECO:0000313" key="1">
    <source>
        <dbReference type="EMBL" id="SDO71466.1"/>
    </source>
</evidence>
<protein>
    <recommendedName>
        <fullName evidence="3">ANTAR domain-containing protein</fullName>
    </recommendedName>
</protein>
<name>A0A1H0LTZ4_9ACTN</name>
<gene>
    <name evidence="1" type="ORF">SAMN04515671_1797</name>
</gene>
<proteinExistence type="predicted"/>
<accession>A0A1H0LTZ4</accession>
<dbReference type="STRING" id="1090615.SAMN04515671_1797"/>
<organism evidence="1 2">
    <name type="scientific">Nakamurella panacisegetis</name>
    <dbReference type="NCBI Taxonomy" id="1090615"/>
    <lineage>
        <taxon>Bacteria</taxon>
        <taxon>Bacillati</taxon>
        <taxon>Actinomycetota</taxon>
        <taxon>Actinomycetes</taxon>
        <taxon>Nakamurellales</taxon>
        <taxon>Nakamurellaceae</taxon>
        <taxon>Nakamurella</taxon>
    </lineage>
</organism>
<dbReference type="Proteomes" id="UP000198741">
    <property type="component" value="Chromosome I"/>
</dbReference>
<dbReference type="Gene3D" id="3.30.450.40">
    <property type="match status" value="1"/>
</dbReference>
<dbReference type="InterPro" id="IPR029016">
    <property type="entry name" value="GAF-like_dom_sf"/>
</dbReference>
<dbReference type="EMBL" id="LT629710">
    <property type="protein sequence ID" value="SDO71466.1"/>
    <property type="molecule type" value="Genomic_DNA"/>
</dbReference>
<dbReference type="OrthoDB" id="7466251at2"/>
<dbReference type="RefSeq" id="WP_157695314.1">
    <property type="nucleotide sequence ID" value="NZ_LT629710.1"/>
</dbReference>
<evidence type="ECO:0000313" key="2">
    <source>
        <dbReference type="Proteomes" id="UP000198741"/>
    </source>
</evidence>
<sequence>MTEQFAAARRSAARSADGPEMLAVQLSMACVDVLPVDGAGISVFSSRTFRAPIGASNPGVAAAERLQFTTGEGPCLSAHASGDALVASESDMQARWPAFHAELVSGTPFRAIASFPLKDGLFGLGALDLYFRVAARLDQLRWEEAGAVAALVAQTLAEQPFRATLSGEPAPDWLESPLAVDRTMVSIAMGMLTVAAELSFGDALAVLRAHAFGTNRTVDEVSADVVHRSLPIDDLDLTYQR</sequence>
<evidence type="ECO:0008006" key="3">
    <source>
        <dbReference type="Google" id="ProtNLM"/>
    </source>
</evidence>
<dbReference type="SUPFAM" id="SSF55781">
    <property type="entry name" value="GAF domain-like"/>
    <property type="match status" value="1"/>
</dbReference>
<keyword evidence="2" id="KW-1185">Reference proteome</keyword>